<feature type="transmembrane region" description="Helical" evidence="1">
    <location>
        <begin position="32"/>
        <end position="51"/>
    </location>
</feature>
<keyword evidence="1" id="KW-1133">Transmembrane helix</keyword>
<feature type="transmembrane region" description="Helical" evidence="1">
    <location>
        <begin position="9"/>
        <end position="26"/>
    </location>
</feature>
<keyword evidence="3" id="KW-1185">Reference proteome</keyword>
<dbReference type="EMBL" id="RJUF01000173">
    <property type="protein sequence ID" value="MCP9764354.1"/>
    <property type="molecule type" value="Genomic_DNA"/>
</dbReference>
<dbReference type="AlphaFoldDB" id="A0AAE3H5G5"/>
<keyword evidence="1" id="KW-0472">Membrane</keyword>
<feature type="transmembrane region" description="Helical" evidence="1">
    <location>
        <begin position="196"/>
        <end position="215"/>
    </location>
</feature>
<dbReference type="PANTHER" id="PTHR39419">
    <property type="entry name" value="SLL0814 PROTEIN"/>
    <property type="match status" value="1"/>
</dbReference>
<gene>
    <name evidence="2" type="ORF">EGI31_15525</name>
</gene>
<organism evidence="2 3">
    <name type="scientific">Lacihabitans soyangensis</name>
    <dbReference type="NCBI Taxonomy" id="869394"/>
    <lineage>
        <taxon>Bacteria</taxon>
        <taxon>Pseudomonadati</taxon>
        <taxon>Bacteroidota</taxon>
        <taxon>Cytophagia</taxon>
        <taxon>Cytophagales</taxon>
        <taxon>Leadbetterellaceae</taxon>
        <taxon>Lacihabitans</taxon>
    </lineage>
</organism>
<name>A0AAE3H5G5_9BACT</name>
<feature type="transmembrane region" description="Helical" evidence="1">
    <location>
        <begin position="166"/>
        <end position="184"/>
    </location>
</feature>
<keyword evidence="1" id="KW-0812">Transmembrane</keyword>
<feature type="transmembrane region" description="Helical" evidence="1">
    <location>
        <begin position="129"/>
        <end position="146"/>
    </location>
</feature>
<comment type="caution">
    <text evidence="2">The sequence shown here is derived from an EMBL/GenBank/DDBJ whole genome shotgun (WGS) entry which is preliminary data.</text>
</comment>
<feature type="transmembrane region" description="Helical" evidence="1">
    <location>
        <begin position="58"/>
        <end position="77"/>
    </location>
</feature>
<accession>A0AAE3H5G5</accession>
<dbReference type="Proteomes" id="UP001204144">
    <property type="component" value="Unassembled WGS sequence"/>
</dbReference>
<dbReference type="Pfam" id="PF04240">
    <property type="entry name" value="Caroten_synth"/>
    <property type="match status" value="1"/>
</dbReference>
<proteinExistence type="predicted"/>
<dbReference type="InterPro" id="IPR007354">
    <property type="entry name" value="CruF-like"/>
</dbReference>
<evidence type="ECO:0000313" key="2">
    <source>
        <dbReference type="EMBL" id="MCP9764354.1"/>
    </source>
</evidence>
<dbReference type="PANTHER" id="PTHR39419:SF1">
    <property type="entry name" value="SLL0814 PROTEIN"/>
    <property type="match status" value="1"/>
</dbReference>
<evidence type="ECO:0000256" key="1">
    <source>
        <dbReference type="SAM" id="Phobius"/>
    </source>
</evidence>
<reference evidence="2 3" key="1">
    <citation type="submission" date="2018-11" db="EMBL/GenBank/DDBJ databases">
        <title>Novel bacteria species description.</title>
        <authorList>
            <person name="Han J.-H."/>
        </authorList>
    </citation>
    <scope>NUCLEOTIDE SEQUENCE [LARGE SCALE GENOMIC DNA]</scope>
    <source>
        <strain evidence="2 3">KCTC23259</strain>
    </source>
</reference>
<evidence type="ECO:0000313" key="3">
    <source>
        <dbReference type="Proteomes" id="UP001204144"/>
    </source>
</evidence>
<feature type="transmembrane region" description="Helical" evidence="1">
    <location>
        <begin position="97"/>
        <end position="117"/>
    </location>
</feature>
<protein>
    <submittedName>
        <fullName evidence="2">Carotenoid biosynthesis protein</fullName>
    </submittedName>
</protein>
<dbReference type="RefSeq" id="WP_255038041.1">
    <property type="nucleotide sequence ID" value="NZ_RJUF01000173.1"/>
</dbReference>
<sequence>MLIKNTRAIIYLQASMYLAGIIGLSISSTQAFFQLLTPFHLLSSFIFLIITQDKRNTAFWQFVLTAVSLGYFVEVLGVKTQMIFGAYQYQTTLGFKIFEVPPMIGINWFLMVFCAGVLIDQTFKSDKNIILKSTFGATILTIFDYIAEPVAIDQNMWTWTFGVPPLQNYIAWFLVAFVLLFAFFRLKFTKNNPLAIALFIFQLIFFGVLRFLIYLQG</sequence>